<dbReference type="OrthoDB" id="9886773at2"/>
<evidence type="ECO:0000313" key="1">
    <source>
        <dbReference type="EMBL" id="RSE25251.1"/>
    </source>
</evidence>
<dbReference type="Proteomes" id="UP000275331">
    <property type="component" value="Unassembled WGS sequence"/>
</dbReference>
<gene>
    <name evidence="1" type="ORF">EGT71_12900</name>
</gene>
<reference evidence="1 2" key="1">
    <citation type="submission" date="2018-10" db="EMBL/GenBank/DDBJ databases">
        <title>Transmission dynamics of multidrug resistant bacteria on intensive care unit surfaces.</title>
        <authorList>
            <person name="D'Souza A.W."/>
            <person name="Potter R.F."/>
            <person name="Wallace M."/>
            <person name="Shupe A."/>
            <person name="Patel S."/>
            <person name="Sun S."/>
            <person name="Gul D."/>
            <person name="Kwon J.H."/>
            <person name="Andleeb S."/>
            <person name="Burnham C.-A.D."/>
            <person name="Dantas G."/>
        </authorList>
    </citation>
    <scope>NUCLEOTIDE SEQUENCE [LARGE SCALE GENOMIC DNA]</scope>
    <source>
        <strain evidence="1 2">AS_373</strain>
    </source>
</reference>
<proteinExistence type="predicted"/>
<protein>
    <submittedName>
        <fullName evidence="1">Uncharacterized protein</fullName>
    </submittedName>
</protein>
<dbReference type="RefSeq" id="WP_125291884.1">
    <property type="nucleotide sequence ID" value="NZ_JAPTZM010000003.1"/>
</dbReference>
<name>A0A427UXP0_9ENTR</name>
<dbReference type="EMBL" id="RHXB01000008">
    <property type="protein sequence ID" value="RSE25251.1"/>
    <property type="molecule type" value="Genomic_DNA"/>
</dbReference>
<evidence type="ECO:0000313" key="2">
    <source>
        <dbReference type="Proteomes" id="UP000275331"/>
    </source>
</evidence>
<organism evidence="1 2">
    <name type="scientific">Atlantibacter subterraneus</name>
    <dbReference type="NCBI Taxonomy" id="255519"/>
    <lineage>
        <taxon>Bacteria</taxon>
        <taxon>Pseudomonadati</taxon>
        <taxon>Pseudomonadota</taxon>
        <taxon>Gammaproteobacteria</taxon>
        <taxon>Enterobacterales</taxon>
        <taxon>Enterobacteriaceae</taxon>
        <taxon>Atlantibacter</taxon>
    </lineage>
</organism>
<dbReference type="AlphaFoldDB" id="A0A427UXP0"/>
<sequence>MNRDCDFLLTVKALPPRYVHQKAEEMMMAWRPFLTVIVNPQPVLVVNRSRARLRLVVSGPFILAAARDKPR</sequence>
<comment type="caution">
    <text evidence="1">The sequence shown here is derived from an EMBL/GenBank/DDBJ whole genome shotgun (WGS) entry which is preliminary data.</text>
</comment>
<accession>A0A427UXP0</accession>